<feature type="chain" id="PRO_5021498533" description="Esterase" evidence="1">
    <location>
        <begin position="20"/>
        <end position="488"/>
    </location>
</feature>
<evidence type="ECO:0000256" key="1">
    <source>
        <dbReference type="SAM" id="SignalP"/>
    </source>
</evidence>
<dbReference type="AlphaFoldDB" id="A0A4Z0MHN2"/>
<keyword evidence="3" id="KW-1185">Reference proteome</keyword>
<dbReference type="InterPro" id="IPR050583">
    <property type="entry name" value="Mycobacterial_A85_antigen"/>
</dbReference>
<dbReference type="Proteomes" id="UP000298284">
    <property type="component" value="Unassembled WGS sequence"/>
</dbReference>
<dbReference type="PANTHER" id="PTHR48098:SF3">
    <property type="entry name" value="IRON(III) ENTEROBACTIN ESTERASE"/>
    <property type="match status" value="1"/>
</dbReference>
<dbReference type="Pfam" id="PF00756">
    <property type="entry name" value="Esterase"/>
    <property type="match status" value="1"/>
</dbReference>
<protein>
    <recommendedName>
        <fullName evidence="4">Esterase</fullName>
    </recommendedName>
</protein>
<evidence type="ECO:0008006" key="4">
    <source>
        <dbReference type="Google" id="ProtNLM"/>
    </source>
</evidence>
<comment type="caution">
    <text evidence="2">The sequence shown here is derived from an EMBL/GenBank/DDBJ whole genome shotgun (WGS) entry which is preliminary data.</text>
</comment>
<dbReference type="Gene3D" id="3.40.50.1820">
    <property type="entry name" value="alpha/beta hydrolase"/>
    <property type="match status" value="1"/>
</dbReference>
<feature type="signal peptide" evidence="1">
    <location>
        <begin position="1"/>
        <end position="19"/>
    </location>
</feature>
<dbReference type="InterPro" id="IPR000801">
    <property type="entry name" value="Esterase-like"/>
</dbReference>
<evidence type="ECO:0000313" key="2">
    <source>
        <dbReference type="EMBL" id="TGD78989.1"/>
    </source>
</evidence>
<dbReference type="RefSeq" id="WP_135531978.1">
    <property type="nucleotide sequence ID" value="NZ_SRKZ01000005.1"/>
</dbReference>
<evidence type="ECO:0000313" key="3">
    <source>
        <dbReference type="Proteomes" id="UP000298284"/>
    </source>
</evidence>
<sequence>MRYAAISLLLVLTLFTAKAQQFSVTYTPAAYAGPFTGNVILYLSLKNEEPKNQAGWPCYRLAVRNVKPGEAIVFSDEAISFPTLLSRIPRGEYYVQAVWDLNQEGRVIGLSTGNPYSQAQKVSLLSKTETFTLVCDRAVAAPVFVNTKFCRELKAPSKLLSRFHRKPTSLNAAVILPADYYTRPKRRYPVLFTVAGYGSTYQHYSRSVSTDTLPANPIDTITCIRVYLDGDCSLGHSVYANSANNGPVGDAFTTEFLPLLDRTYRTNGGRLLRGHSSGGYTVAHLITHYPKLFAGANASSPDPVDFRSFIRTNLYAGQNRVEMVDSLTYGERIPTASIFDRPNIAHHLEDVLYRGEQDVSFDAVFGPRGPRGLPQPLFNSATGALAPKVLAHWKRYDLTQYVVQHWAQLRPDLDGKLRMAVGNEDTYFLNEPVKLMDQEMKKLGADMPFAYYPGDHFSVVTPDYRKAEAMWLRKTYLRWLAQHPEAKI</sequence>
<keyword evidence="1" id="KW-0732">Signal</keyword>
<dbReference type="SUPFAM" id="SSF53474">
    <property type="entry name" value="alpha/beta-Hydrolases"/>
    <property type="match status" value="1"/>
</dbReference>
<dbReference type="EMBL" id="SRKZ01000005">
    <property type="protein sequence ID" value="TGD78989.1"/>
    <property type="molecule type" value="Genomic_DNA"/>
</dbReference>
<reference evidence="2 3" key="1">
    <citation type="submission" date="2019-04" db="EMBL/GenBank/DDBJ databases">
        <authorList>
            <person name="Feng G."/>
            <person name="Zhang J."/>
            <person name="Zhu H."/>
        </authorList>
    </citation>
    <scope>NUCLEOTIDE SEQUENCE [LARGE SCALE GENOMIC DNA]</scope>
    <source>
        <strain evidence="2 3">JCM 19491</strain>
    </source>
</reference>
<organism evidence="2 3">
    <name type="scientific">Hymenobacter wooponensis</name>
    <dbReference type="NCBI Taxonomy" id="1525360"/>
    <lineage>
        <taxon>Bacteria</taxon>
        <taxon>Pseudomonadati</taxon>
        <taxon>Bacteroidota</taxon>
        <taxon>Cytophagia</taxon>
        <taxon>Cytophagales</taxon>
        <taxon>Hymenobacteraceae</taxon>
        <taxon>Hymenobacter</taxon>
    </lineage>
</organism>
<proteinExistence type="predicted"/>
<gene>
    <name evidence="2" type="ORF">EU557_18630</name>
</gene>
<dbReference type="InterPro" id="IPR029058">
    <property type="entry name" value="AB_hydrolase_fold"/>
</dbReference>
<accession>A0A4Z0MHN2</accession>
<name>A0A4Z0MHN2_9BACT</name>
<dbReference type="OrthoDB" id="9768282at2"/>
<dbReference type="PANTHER" id="PTHR48098">
    <property type="entry name" value="ENTEROCHELIN ESTERASE-RELATED"/>
    <property type="match status" value="1"/>
</dbReference>